<organism evidence="1 2">
    <name type="scientific">Neohortaea acidophila</name>
    <dbReference type="NCBI Taxonomy" id="245834"/>
    <lineage>
        <taxon>Eukaryota</taxon>
        <taxon>Fungi</taxon>
        <taxon>Dikarya</taxon>
        <taxon>Ascomycota</taxon>
        <taxon>Pezizomycotina</taxon>
        <taxon>Dothideomycetes</taxon>
        <taxon>Dothideomycetidae</taxon>
        <taxon>Mycosphaerellales</taxon>
        <taxon>Teratosphaeriaceae</taxon>
        <taxon>Neohortaea</taxon>
    </lineage>
</organism>
<dbReference type="Proteomes" id="UP000799767">
    <property type="component" value="Unassembled WGS sequence"/>
</dbReference>
<keyword evidence="2" id="KW-1185">Reference proteome</keyword>
<evidence type="ECO:0000313" key="1">
    <source>
        <dbReference type="EMBL" id="KAF2483318.1"/>
    </source>
</evidence>
<reference evidence="1" key="1">
    <citation type="journal article" date="2020" name="Stud. Mycol.">
        <title>101 Dothideomycetes genomes: a test case for predicting lifestyles and emergence of pathogens.</title>
        <authorList>
            <person name="Haridas S."/>
            <person name="Albert R."/>
            <person name="Binder M."/>
            <person name="Bloem J."/>
            <person name="Labutti K."/>
            <person name="Salamov A."/>
            <person name="Andreopoulos B."/>
            <person name="Baker S."/>
            <person name="Barry K."/>
            <person name="Bills G."/>
            <person name="Bluhm B."/>
            <person name="Cannon C."/>
            <person name="Castanera R."/>
            <person name="Culley D."/>
            <person name="Daum C."/>
            <person name="Ezra D."/>
            <person name="Gonzalez J."/>
            <person name="Henrissat B."/>
            <person name="Kuo A."/>
            <person name="Liang C."/>
            <person name="Lipzen A."/>
            <person name="Lutzoni F."/>
            <person name="Magnuson J."/>
            <person name="Mondo S."/>
            <person name="Nolan M."/>
            <person name="Ohm R."/>
            <person name="Pangilinan J."/>
            <person name="Park H.-J."/>
            <person name="Ramirez L."/>
            <person name="Alfaro M."/>
            <person name="Sun H."/>
            <person name="Tritt A."/>
            <person name="Yoshinaga Y."/>
            <person name="Zwiers L.-H."/>
            <person name="Turgeon B."/>
            <person name="Goodwin S."/>
            <person name="Spatafora J."/>
            <person name="Crous P."/>
            <person name="Grigoriev I."/>
        </authorList>
    </citation>
    <scope>NUCLEOTIDE SEQUENCE</scope>
    <source>
        <strain evidence="1">CBS 113389</strain>
    </source>
</reference>
<dbReference type="RefSeq" id="XP_033589888.1">
    <property type="nucleotide sequence ID" value="XM_033729562.1"/>
</dbReference>
<proteinExistence type="predicted"/>
<evidence type="ECO:0000313" key="2">
    <source>
        <dbReference type="Proteomes" id="UP000799767"/>
    </source>
</evidence>
<accession>A0A6A6PT85</accession>
<gene>
    <name evidence="1" type="ORF">BDY17DRAFT_145307</name>
</gene>
<protein>
    <submittedName>
        <fullName evidence="1">Uncharacterized protein</fullName>
    </submittedName>
</protein>
<sequence>MRFAARLRDRPPLWPWQVWKNRFVRQVLSRGFVGLGPHLLRRRLTIRDVSHKIVGMTCSYASAGHLVDFRVLGSCYSLAISISEKGQGHVKAWQCRLSSGCRAIRRVSEVSWTNSGGFILAALRSRPISTTTPVSSMCLPSQPPIALSSAKFCESGKQDTLTRFECA</sequence>
<dbReference type="GeneID" id="54470564"/>
<dbReference type="AlphaFoldDB" id="A0A6A6PT85"/>
<name>A0A6A6PT85_9PEZI</name>
<dbReference type="EMBL" id="MU001635">
    <property type="protein sequence ID" value="KAF2483318.1"/>
    <property type="molecule type" value="Genomic_DNA"/>
</dbReference>